<protein>
    <submittedName>
        <fullName evidence="1">ATP-dependent DNA helicase RecG</fullName>
    </submittedName>
</protein>
<keyword evidence="1" id="KW-0547">Nucleotide-binding</keyword>
<reference evidence="1" key="1">
    <citation type="submission" date="2021-01" db="EMBL/GenBank/DDBJ databases">
        <authorList>
            <person name="Sun Q."/>
        </authorList>
    </citation>
    <scope>NUCLEOTIDE SEQUENCE</scope>
    <source>
        <strain evidence="1">YIM B02566</strain>
    </source>
</reference>
<proteinExistence type="predicted"/>
<accession>A0ACC5R2K7</accession>
<keyword evidence="1" id="KW-0067">ATP-binding</keyword>
<dbReference type="Proteomes" id="UP000616151">
    <property type="component" value="Unassembled WGS sequence"/>
</dbReference>
<keyword evidence="2" id="KW-1185">Reference proteome</keyword>
<dbReference type="EMBL" id="JAENHL010000006">
    <property type="protein sequence ID" value="MBK1866884.1"/>
    <property type="molecule type" value="Genomic_DNA"/>
</dbReference>
<keyword evidence="1" id="KW-0378">Hydrolase</keyword>
<sequence length="703" mass="76877">MRPPRLNPLFASATSLKGIGPKLDKVLAKLLRPAAPANSPARIVDLLFHLPSGLIDRRERPKLDALPEKGIVTVEVTVGKHRSPPPHLKRLPYRVDCFDDTGTLTLVFFHAFADHLQRLLPPGETRFVSGAVDWFQGSPQIAHPDHVVSADEFAKMPLIEPVYPMTAGLSPKILGRAMRAGLEQLPELPEWQDLAWLRKKDWPDFVSSLRKLHQPETHEDLALTRPEHMRLAYDELLANQLALSLVRKHMKRKAGRQLPGTGDIRARIVAALPYSLTASQQSSLAEILRDMAAPERMLRLLQGDVGSGKTVVAVLALAAAVESGTQGALMVPTEILARQHFATLTPLCARAGLRLALLTGREKGRTRDDLLAALAAGEIDILVGTHALFQDDVAFHDLGLVVIDEQHRFGVHQRLALQAKAQDADLLVMTATPIPRTLALTVYGDMDVSKLTEKPAGRQPVDTRVMPSERMDEVIDGLRRLLANNGRAYWICPLVEESELVDLAAAEDRAKALAETFPGRTGLVHGRMKAAEKDAAMARFKSGEIGVLVSTTVVEVGVDVPEATVMVIENAERFGLAQLHQLRGRVGRGTGKSTCLLLYQGKLGETAKARLTIMRETEDGFRIAEEDLRLRGAGEMLGTRQAGLPVFKLADIVEHADLLAAARDDAGLILARDPNLATPRGDALRSLLYLFERDDAVRLISAG</sequence>
<comment type="caution">
    <text evidence="1">The sequence shown here is derived from an EMBL/GenBank/DDBJ whole genome shotgun (WGS) entry which is preliminary data.</text>
</comment>
<gene>
    <name evidence="1" type="primary">recG</name>
    <name evidence="1" type="ORF">JHL16_11005</name>
</gene>
<evidence type="ECO:0000313" key="1">
    <source>
        <dbReference type="EMBL" id="MBK1866884.1"/>
    </source>
</evidence>
<keyword evidence="1" id="KW-0347">Helicase</keyword>
<name>A0ACC5R2K7_9HYPH</name>
<organism evidence="1 2">
    <name type="scientific">Taklimakanibacter albus</name>
    <dbReference type="NCBI Taxonomy" id="2800327"/>
    <lineage>
        <taxon>Bacteria</taxon>
        <taxon>Pseudomonadati</taxon>
        <taxon>Pseudomonadota</taxon>
        <taxon>Alphaproteobacteria</taxon>
        <taxon>Hyphomicrobiales</taxon>
        <taxon>Aestuariivirgaceae</taxon>
        <taxon>Taklimakanibacter</taxon>
    </lineage>
</organism>
<evidence type="ECO:0000313" key="2">
    <source>
        <dbReference type="Proteomes" id="UP000616151"/>
    </source>
</evidence>